<protein>
    <recommendedName>
        <fullName evidence="5">Pesticidal crystal protein Cry22Aa Ig-like domain-containing protein</fullName>
    </recommendedName>
</protein>
<feature type="domain" description="Pesticidal crystal protein Cry22Aa Ig-like" evidence="1">
    <location>
        <begin position="39"/>
        <end position="109"/>
    </location>
</feature>
<dbReference type="PROSITE" id="PS51257">
    <property type="entry name" value="PROKAR_LIPOPROTEIN"/>
    <property type="match status" value="1"/>
</dbReference>
<dbReference type="OrthoDB" id="1026566at2"/>
<dbReference type="AlphaFoldDB" id="A0A1M7MRW5"/>
<feature type="domain" description="BT-2262-like C-terminal" evidence="2">
    <location>
        <begin position="134"/>
        <end position="229"/>
    </location>
</feature>
<dbReference type="Pfam" id="PF16403">
    <property type="entry name" value="Bact_surface_Ig-like"/>
    <property type="match status" value="1"/>
</dbReference>
<dbReference type="Pfam" id="PF16404">
    <property type="entry name" value="BT_2262-like_C"/>
    <property type="match status" value="1"/>
</dbReference>
<evidence type="ECO:0000313" key="3">
    <source>
        <dbReference type="EMBL" id="SHM93746.1"/>
    </source>
</evidence>
<dbReference type="EMBL" id="FRCJ01000008">
    <property type="protein sequence ID" value="SHM93746.1"/>
    <property type="molecule type" value="Genomic_DNA"/>
</dbReference>
<dbReference type="InterPro" id="IPR032180">
    <property type="entry name" value="BT_2262-like_C"/>
</dbReference>
<evidence type="ECO:0000259" key="2">
    <source>
        <dbReference type="Pfam" id="PF16404"/>
    </source>
</evidence>
<dbReference type="Gene3D" id="2.60.40.10">
    <property type="entry name" value="Immunoglobulins"/>
    <property type="match status" value="1"/>
</dbReference>
<proteinExistence type="predicted"/>
<name>A0A1M7MRW5_XYLRU</name>
<evidence type="ECO:0000313" key="4">
    <source>
        <dbReference type="Proteomes" id="UP000184280"/>
    </source>
</evidence>
<accession>A0A1M7MRW5</accession>
<reference evidence="3 4" key="1">
    <citation type="submission" date="2016-11" db="EMBL/GenBank/DDBJ databases">
        <authorList>
            <person name="Jaros S."/>
            <person name="Januszkiewicz K."/>
            <person name="Wedrychowicz H."/>
        </authorList>
    </citation>
    <scope>NUCLEOTIDE SEQUENCE [LARGE SCALE GENOMIC DNA]</scope>
    <source>
        <strain evidence="3 4">BPI-34</strain>
    </source>
</reference>
<sequence length="229" mass="25126">MKKIFLFGLAISMATLGLTSCNDDHDQLTDSRVTYFANLELLGDDVIELNVGDTFVDPGFVATEGEEDITSKVKVTGTVDTSKGGFYTLSYSVSNKDNFSVEASRLVMVKNPNSLASAYYGESQYGSRHYYNSPITITDRGNGTYLIDDLVGGFYCYGRYPGYEPTYDFHCEAILKLNADNSIELVQVGSWYWAPDFPTITSGTYDPATGTVTLIEDFGGSPLKVVLTK</sequence>
<dbReference type="Proteomes" id="UP000184280">
    <property type="component" value="Unassembled WGS sequence"/>
</dbReference>
<gene>
    <name evidence="3" type="ORF">SAMN04488494_2958</name>
</gene>
<organism evidence="3 4">
    <name type="scientific">Xylanibacter ruminicola</name>
    <name type="common">Prevotella ruminicola</name>
    <dbReference type="NCBI Taxonomy" id="839"/>
    <lineage>
        <taxon>Bacteria</taxon>
        <taxon>Pseudomonadati</taxon>
        <taxon>Bacteroidota</taxon>
        <taxon>Bacteroidia</taxon>
        <taxon>Bacteroidales</taxon>
        <taxon>Prevotellaceae</taxon>
        <taxon>Xylanibacter</taxon>
    </lineage>
</organism>
<dbReference type="InterPro" id="IPR013783">
    <property type="entry name" value="Ig-like_fold"/>
</dbReference>
<dbReference type="InterPro" id="IPR032179">
    <property type="entry name" value="Cry22Aa_Ig-like"/>
</dbReference>
<evidence type="ECO:0008006" key="5">
    <source>
        <dbReference type="Google" id="ProtNLM"/>
    </source>
</evidence>
<dbReference type="RefSeq" id="WP_073047281.1">
    <property type="nucleotide sequence ID" value="NZ_FOLF01000006.1"/>
</dbReference>
<evidence type="ECO:0000259" key="1">
    <source>
        <dbReference type="Pfam" id="PF16403"/>
    </source>
</evidence>